<evidence type="ECO:0000313" key="16">
    <source>
        <dbReference type="EMBL" id="KJZ75500.1"/>
    </source>
</evidence>
<keyword evidence="11" id="KW-0325">Glycoprotein</keyword>
<keyword evidence="5 14" id="KW-0479">Metal-binding</keyword>
<comment type="subunit">
    <text evidence="2">Monomer.</text>
</comment>
<comment type="similarity">
    <text evidence="13">Belongs to the peptidase M28 family. M28E subfamily.</text>
</comment>
<evidence type="ECO:0000256" key="3">
    <source>
        <dbReference type="ARBA" id="ARBA00022438"/>
    </source>
</evidence>
<evidence type="ECO:0000259" key="15">
    <source>
        <dbReference type="Pfam" id="PF04389"/>
    </source>
</evidence>
<dbReference type="EC" id="3.4.-.-" evidence="14"/>
<keyword evidence="10" id="KW-1015">Disulfide bond</keyword>
<evidence type="ECO:0000256" key="13">
    <source>
        <dbReference type="ARBA" id="ARBA00043962"/>
    </source>
</evidence>
<accession>A0A0F7ZPH3</accession>
<keyword evidence="17" id="KW-1185">Reference proteome</keyword>
<reference evidence="16 17" key="1">
    <citation type="journal article" date="2014" name="Genome Biol. Evol.">
        <title>Comparative genomics and transcriptomics analyses reveal divergent lifestyle features of nematode endoparasitic fungus Hirsutella minnesotensis.</title>
        <authorList>
            <person name="Lai Y."/>
            <person name="Liu K."/>
            <person name="Zhang X."/>
            <person name="Zhang X."/>
            <person name="Li K."/>
            <person name="Wang N."/>
            <person name="Shu C."/>
            <person name="Wu Y."/>
            <person name="Wang C."/>
            <person name="Bushley K.E."/>
            <person name="Xiang M."/>
            <person name="Liu X."/>
        </authorList>
    </citation>
    <scope>NUCLEOTIDE SEQUENCE [LARGE SCALE GENOMIC DNA]</scope>
    <source>
        <strain evidence="16 17">3608</strain>
    </source>
</reference>
<evidence type="ECO:0000256" key="10">
    <source>
        <dbReference type="ARBA" id="ARBA00023157"/>
    </source>
</evidence>
<feature type="domain" description="Peptidase M28" evidence="15">
    <location>
        <begin position="129"/>
        <end position="322"/>
    </location>
</feature>
<evidence type="ECO:0000256" key="14">
    <source>
        <dbReference type="RuleBase" id="RU361240"/>
    </source>
</evidence>
<dbReference type="InterPro" id="IPR045175">
    <property type="entry name" value="M28_fam"/>
</dbReference>
<proteinExistence type="inferred from homology"/>
<dbReference type="Gene3D" id="3.40.630.10">
    <property type="entry name" value="Zn peptidases"/>
    <property type="match status" value="1"/>
</dbReference>
<organism evidence="16 17">
    <name type="scientific">Hirsutella minnesotensis 3608</name>
    <dbReference type="NCBI Taxonomy" id="1043627"/>
    <lineage>
        <taxon>Eukaryota</taxon>
        <taxon>Fungi</taxon>
        <taxon>Dikarya</taxon>
        <taxon>Ascomycota</taxon>
        <taxon>Pezizomycotina</taxon>
        <taxon>Sordariomycetes</taxon>
        <taxon>Hypocreomycetidae</taxon>
        <taxon>Hypocreales</taxon>
        <taxon>Ophiocordycipitaceae</taxon>
        <taxon>Hirsutella</taxon>
    </lineage>
</organism>
<dbReference type="OrthoDB" id="2214at2759"/>
<keyword evidence="9" id="KW-0865">Zymogen</keyword>
<evidence type="ECO:0000256" key="2">
    <source>
        <dbReference type="ARBA" id="ARBA00011245"/>
    </source>
</evidence>
<protein>
    <recommendedName>
        <fullName evidence="14">Peptide hydrolase</fullName>
        <ecNumber evidence="14">3.4.-.-</ecNumber>
    </recommendedName>
</protein>
<dbReference type="GO" id="GO:0006508">
    <property type="term" value="P:proteolysis"/>
    <property type="evidence" value="ECO:0007669"/>
    <property type="project" value="UniProtKB-KW"/>
</dbReference>
<dbReference type="PANTHER" id="PTHR12147">
    <property type="entry name" value="METALLOPEPTIDASE M28 FAMILY MEMBER"/>
    <property type="match status" value="1"/>
</dbReference>
<feature type="chain" id="PRO_5005117399" description="Peptide hydrolase" evidence="14">
    <location>
        <begin position="27"/>
        <end position="348"/>
    </location>
</feature>
<evidence type="ECO:0000256" key="8">
    <source>
        <dbReference type="ARBA" id="ARBA00022833"/>
    </source>
</evidence>
<evidence type="ECO:0000256" key="12">
    <source>
        <dbReference type="ARBA" id="ARBA00043843"/>
    </source>
</evidence>
<gene>
    <name evidence="16" type="ORF">HIM_05196</name>
</gene>
<evidence type="ECO:0000313" key="17">
    <source>
        <dbReference type="Proteomes" id="UP000054481"/>
    </source>
</evidence>
<evidence type="ECO:0000256" key="5">
    <source>
        <dbReference type="ARBA" id="ARBA00022723"/>
    </source>
</evidence>
<comment type="cofactor">
    <cofactor evidence="1">
        <name>Zn(2+)</name>
        <dbReference type="ChEBI" id="CHEBI:29105"/>
    </cofactor>
</comment>
<keyword evidence="3" id="KW-0031">Aminopeptidase</keyword>
<dbReference type="Proteomes" id="UP000054481">
    <property type="component" value="Unassembled WGS sequence"/>
</dbReference>
<evidence type="ECO:0000256" key="6">
    <source>
        <dbReference type="ARBA" id="ARBA00022729"/>
    </source>
</evidence>
<dbReference type="GO" id="GO:0004177">
    <property type="term" value="F:aminopeptidase activity"/>
    <property type="evidence" value="ECO:0007669"/>
    <property type="project" value="UniProtKB-KW"/>
</dbReference>
<evidence type="ECO:0000256" key="7">
    <source>
        <dbReference type="ARBA" id="ARBA00022801"/>
    </source>
</evidence>
<dbReference type="GO" id="GO:0008235">
    <property type="term" value="F:metalloexopeptidase activity"/>
    <property type="evidence" value="ECO:0007669"/>
    <property type="project" value="InterPro"/>
</dbReference>
<keyword evidence="8 14" id="KW-0862">Zinc</keyword>
<evidence type="ECO:0000256" key="9">
    <source>
        <dbReference type="ARBA" id="ARBA00023145"/>
    </source>
</evidence>
<sequence>MHPLLLAKLWAWAVALPCAIAATTQANNPLNVKPAGPVGQNASEAAQHDKLYPQSMSHQEQVKKLLQVSQTQHQQALLRNLTSFPTRQYNSSSGSDAAKWLKGEMERIVAGNPRARISEFNHPWGQPSLIATIAGKRPDTVILGAHFDSKALPGLNAPGANDNGSGVVANLGALGVLADAQFDNENTIEVHLYAAEEFGKQGSDAVFTEYSKSNKSIVGMLQQDVVGHAPSRRVTVMKDFVDSALTKFVSAVAAAYTGSDPIETTCGSTCSDHFSASKQGFPAAYVEGDWDAEVESRVHTPGDTYETIDWEAIERHTKLAIGFLVEASYLNCNGCSWRTAKAKDPKRP</sequence>
<dbReference type="GO" id="GO:0046872">
    <property type="term" value="F:metal ion binding"/>
    <property type="evidence" value="ECO:0007669"/>
    <property type="project" value="UniProtKB-KW"/>
</dbReference>
<feature type="signal peptide" evidence="14">
    <location>
        <begin position="1"/>
        <end position="26"/>
    </location>
</feature>
<keyword evidence="7 14" id="KW-0378">Hydrolase</keyword>
<dbReference type="Pfam" id="PF04389">
    <property type="entry name" value="Peptidase_M28"/>
    <property type="match status" value="1"/>
</dbReference>
<evidence type="ECO:0000256" key="11">
    <source>
        <dbReference type="ARBA" id="ARBA00023180"/>
    </source>
</evidence>
<dbReference type="EMBL" id="KQ030517">
    <property type="protein sequence ID" value="KJZ75500.1"/>
    <property type="molecule type" value="Genomic_DNA"/>
</dbReference>
<keyword evidence="6 14" id="KW-0732">Signal</keyword>
<evidence type="ECO:0000256" key="4">
    <source>
        <dbReference type="ARBA" id="ARBA00022670"/>
    </source>
</evidence>
<dbReference type="PANTHER" id="PTHR12147:SF56">
    <property type="entry name" value="AMINOPEPTIDASE YDR415C-RELATED"/>
    <property type="match status" value="1"/>
</dbReference>
<name>A0A0F7ZPH3_9HYPO</name>
<dbReference type="AlphaFoldDB" id="A0A0F7ZPH3"/>
<evidence type="ECO:0000256" key="1">
    <source>
        <dbReference type="ARBA" id="ARBA00001947"/>
    </source>
</evidence>
<dbReference type="SUPFAM" id="SSF53187">
    <property type="entry name" value="Zn-dependent exopeptidases"/>
    <property type="match status" value="1"/>
</dbReference>
<comment type="function">
    <text evidence="12">Extracellular aminopeptidase that allows assimilation of proteinaceous substrates.</text>
</comment>
<keyword evidence="4 14" id="KW-0645">Protease</keyword>
<dbReference type="InterPro" id="IPR007484">
    <property type="entry name" value="Peptidase_M28"/>
</dbReference>